<organism evidence="1 2">
    <name type="scientific">Deinococcus gobiensis (strain DSM 21396 / JCM 16679 / CGMCC 1.7299 / I-0)</name>
    <dbReference type="NCBI Taxonomy" id="745776"/>
    <lineage>
        <taxon>Bacteria</taxon>
        <taxon>Thermotogati</taxon>
        <taxon>Deinococcota</taxon>
        <taxon>Deinococci</taxon>
        <taxon>Deinococcales</taxon>
        <taxon>Deinococcaceae</taxon>
        <taxon>Deinococcus</taxon>
    </lineage>
</organism>
<dbReference type="EMBL" id="CP002193">
    <property type="protein sequence ID" value="AFD27688.1"/>
    <property type="molecule type" value="Genomic_DNA"/>
</dbReference>
<sequence length="152" mass="17359">MINEQGGPGSIMAETTTSNLELLDSRLDQLFTFIHRMTFNPERLTLELVLSHYSSDLQARVSLGGLGFFQWDVMDAREAQDLPLDILRFMVRGGEQRLHLVTTGYELNVSFTQLRFEPSQVQDGEAWPPLWADLRQAIDQYLRVTPGQSTEK</sequence>
<geneLocation type="plasmid" evidence="1 2">
    <name>P2</name>
</geneLocation>
<protein>
    <submittedName>
        <fullName evidence="1">Uncharacterized protein</fullName>
    </submittedName>
</protein>
<evidence type="ECO:0000313" key="2">
    <source>
        <dbReference type="Proteomes" id="UP000007575"/>
    </source>
</evidence>
<accession>H8H2E1</accession>
<keyword evidence="2" id="KW-1185">Reference proteome</keyword>
<dbReference type="AlphaFoldDB" id="H8H2E1"/>
<proteinExistence type="predicted"/>
<dbReference type="KEGG" id="dgo:DGo_PB0419"/>
<dbReference type="Proteomes" id="UP000007575">
    <property type="component" value="Plasmid P2"/>
</dbReference>
<evidence type="ECO:0000313" key="1">
    <source>
        <dbReference type="EMBL" id="AFD27688.1"/>
    </source>
</evidence>
<gene>
    <name evidence="1" type="ordered locus">DGo_PB0419</name>
</gene>
<reference evidence="1 2" key="1">
    <citation type="journal article" date="2012" name="PLoS ONE">
        <title>Genome sequence and transcriptome analysis of the radioresistant bacterium Deinococcus gobiensis: insights into the extreme environmental adaptations.</title>
        <authorList>
            <person name="Yuan M."/>
            <person name="Chen M."/>
            <person name="Zhang W."/>
            <person name="Lu W."/>
            <person name="Wang J."/>
            <person name="Yang M."/>
            <person name="Zhao P."/>
            <person name="Tang R."/>
            <person name="Li X."/>
            <person name="Hao Y."/>
            <person name="Zhou Z."/>
            <person name="Zhan Y."/>
            <person name="Yu H."/>
            <person name="Teng C."/>
            <person name="Yan Y."/>
            <person name="Ping S."/>
            <person name="Wang Y."/>
            <person name="Lin M."/>
        </authorList>
    </citation>
    <scope>NUCLEOTIDE SEQUENCE [LARGE SCALE GENOMIC DNA]</scope>
    <source>
        <strain evidence="2">DSM 21396 / JCM 16679 / CGMCC 1.7299 / I-0</strain>
        <plasmid evidence="1">P2</plasmid>
    </source>
</reference>
<dbReference type="HOGENOM" id="CLU_1719339_0_0_0"/>
<keyword evidence="1" id="KW-0614">Plasmid</keyword>
<dbReference type="RefSeq" id="WP_014686780.1">
    <property type="nucleotide sequence ID" value="NC_017791.1"/>
</dbReference>
<name>H8H2E1_DEIGI</name>